<organism evidence="2 3">
    <name type="scientific">Drechslerella stenobrocha 248</name>
    <dbReference type="NCBI Taxonomy" id="1043628"/>
    <lineage>
        <taxon>Eukaryota</taxon>
        <taxon>Fungi</taxon>
        <taxon>Dikarya</taxon>
        <taxon>Ascomycota</taxon>
        <taxon>Pezizomycotina</taxon>
        <taxon>Orbiliomycetes</taxon>
        <taxon>Orbiliales</taxon>
        <taxon>Orbiliaceae</taxon>
        <taxon>Drechslerella</taxon>
    </lineage>
</organism>
<dbReference type="InterPro" id="IPR005198">
    <property type="entry name" value="Glyco_hydro_76"/>
</dbReference>
<keyword evidence="1" id="KW-0732">Signal</keyword>
<dbReference type="SUPFAM" id="SSF48208">
    <property type="entry name" value="Six-hairpin glycosidases"/>
    <property type="match status" value="1"/>
</dbReference>
<dbReference type="GO" id="GO:0005975">
    <property type="term" value="P:carbohydrate metabolic process"/>
    <property type="evidence" value="ECO:0007669"/>
    <property type="project" value="InterPro"/>
</dbReference>
<proteinExistence type="predicted"/>
<evidence type="ECO:0000313" key="3">
    <source>
        <dbReference type="Proteomes" id="UP000024837"/>
    </source>
</evidence>
<dbReference type="OrthoDB" id="4104179at2759"/>
<dbReference type="AlphaFoldDB" id="W7HI61"/>
<evidence type="ECO:0008006" key="4">
    <source>
        <dbReference type="Google" id="ProtNLM"/>
    </source>
</evidence>
<feature type="signal peptide" evidence="1">
    <location>
        <begin position="1"/>
        <end position="27"/>
    </location>
</feature>
<dbReference type="InterPro" id="IPR053169">
    <property type="entry name" value="MUG_Protein"/>
</dbReference>
<dbReference type="Pfam" id="PF03663">
    <property type="entry name" value="Glyco_hydro_76"/>
    <property type="match status" value="1"/>
</dbReference>
<dbReference type="PANTHER" id="PTHR47791:SF2">
    <property type="entry name" value="ENDO MANNANASE, GH76 FAMILY (EUROFUNG)"/>
    <property type="match status" value="1"/>
</dbReference>
<gene>
    <name evidence="2" type="ORF">DRE_01438</name>
</gene>
<feature type="chain" id="PRO_5004893510" description="Glycoside hydrolase family 76 protein" evidence="1">
    <location>
        <begin position="28"/>
        <end position="552"/>
    </location>
</feature>
<name>W7HI61_9PEZI</name>
<dbReference type="EMBL" id="KI966457">
    <property type="protein sequence ID" value="EWC43551.1"/>
    <property type="molecule type" value="Genomic_DNA"/>
</dbReference>
<evidence type="ECO:0000256" key="1">
    <source>
        <dbReference type="SAM" id="SignalP"/>
    </source>
</evidence>
<dbReference type="Proteomes" id="UP000024837">
    <property type="component" value="Unassembled WGS sequence"/>
</dbReference>
<sequence length="552" mass="62054">MRMRLGFSSSLAAATLVALCRNPEVDAYSHQLPLPLSASTTNSHRTSGITLNSTDIAEPLRYLIHAFETLQSVFFSSDRESYPSAIDWTAAVTQTHAVSSLHSVLLSPLPRNTTQEIIDIYFPDIVAFYRGQNVASLKYQAYDDMLWVVLGWLAAVRFLDAYRLLLPDDYNWVYYDWRHDFALRAREFYTYAEKGWDELFCGGGCIWNPNLQPYKNAITNELFIAASVQMYSTFPREYDNDDDAPSAASSKDPHAAYLLNAEKAYAWFRGSNFTNNAGLVVDGFHISSYWKRLCDARDEQTYTYNQGVVLSGLRGLWEATGKQEYLLDGYALVESVIGSEKKVGGLVRGAVLEEHCDSWGWCNQDAQTFKGIFFHHLTAFCSPHPYTGTWSTSTQGQERKPDLKAHLERCKAFFPFVAHSAEAAWSTRDAKFSVFGMWWSAPLFEKDPGTTARLQQGADGIELMRDPRAVDAVNNRRGSGWQKLGATKAELALSKSGKMSWDLEYDRPKALFHTMKGDLNDRFAGRTVETQTGGVGVMRAAWELGQELQPGS</sequence>
<dbReference type="Gene3D" id="1.50.10.20">
    <property type="match status" value="1"/>
</dbReference>
<protein>
    <recommendedName>
        <fullName evidence="4">Glycoside hydrolase family 76 protein</fullName>
    </recommendedName>
</protein>
<keyword evidence="3" id="KW-1185">Reference proteome</keyword>
<dbReference type="PANTHER" id="PTHR47791">
    <property type="entry name" value="MEIOTICALLY UP-REGULATED GENE 191 PROTEIN"/>
    <property type="match status" value="1"/>
</dbReference>
<reference evidence="2 3" key="1">
    <citation type="submission" date="2013-05" db="EMBL/GenBank/DDBJ databases">
        <title>Drechslerella stenobrocha genome reveals carnivorous origination and mechanical trapping mechanism of predatory fungi.</title>
        <authorList>
            <person name="Liu X."/>
            <person name="Zhang W."/>
            <person name="Liu K."/>
        </authorList>
    </citation>
    <scope>NUCLEOTIDE SEQUENCE [LARGE SCALE GENOMIC DNA]</scope>
    <source>
        <strain evidence="2 3">248</strain>
    </source>
</reference>
<accession>W7HI61</accession>
<dbReference type="InterPro" id="IPR008928">
    <property type="entry name" value="6-hairpin_glycosidase_sf"/>
</dbReference>
<evidence type="ECO:0000313" key="2">
    <source>
        <dbReference type="EMBL" id="EWC43551.1"/>
    </source>
</evidence>
<dbReference type="HOGENOM" id="CLU_021766_1_0_1"/>